<accession>A0ABU8EUS0</accession>
<keyword evidence="2" id="KW-1185">Reference proteome</keyword>
<comment type="caution">
    <text evidence="1">The sequence shown here is derived from an EMBL/GenBank/DDBJ whole genome shotgun (WGS) entry which is preliminary data.</text>
</comment>
<proteinExistence type="predicted"/>
<evidence type="ECO:0000313" key="2">
    <source>
        <dbReference type="Proteomes" id="UP001382455"/>
    </source>
</evidence>
<name>A0ABU8EUS0_9GAMM</name>
<gene>
    <name evidence="1" type="ORF">WAE96_12795</name>
</gene>
<reference evidence="1 2" key="1">
    <citation type="submission" date="2023-12" db="EMBL/GenBank/DDBJ databases">
        <title>Friends and Foes: Symbiotic and Algicidal bacterial influence on Karenia brevis blooms.</title>
        <authorList>
            <person name="Fei C."/>
            <person name="Mohamed A.R."/>
            <person name="Booker A."/>
            <person name="Arshad M."/>
            <person name="Klass S."/>
            <person name="Ahn S."/>
            <person name="Gilbert P.M."/>
            <person name="Heil C.A."/>
            <person name="Martinez J.M."/>
            <person name="Amin S.A."/>
        </authorList>
    </citation>
    <scope>NUCLEOTIDE SEQUENCE [LARGE SCALE GENOMIC DNA]</scope>
    <source>
        <strain evidence="1 2">CE15</strain>
    </source>
</reference>
<dbReference type="EMBL" id="JBAWKS010000001">
    <property type="protein sequence ID" value="MEI4550540.1"/>
    <property type="molecule type" value="Genomic_DNA"/>
</dbReference>
<protein>
    <submittedName>
        <fullName evidence="1">Uncharacterized protein</fullName>
    </submittedName>
</protein>
<sequence>MNELVIRIESVNPVCTEQSTIQYRERWHKLFSKREKSIITDPRDIMSFLSWAVMKLPKLSRSSRFNVNRLFYSGVLDSSSEYFRVIKSIEVIPHDLVYSGGDRGSIVAFEYQTDFNEEGQLFYSNLNCLLISLFSAFDDGMTTSEYYSSGFNFEVEIRNGDCLYSEVSFEN</sequence>
<dbReference type="Proteomes" id="UP001382455">
    <property type="component" value="Unassembled WGS sequence"/>
</dbReference>
<evidence type="ECO:0000313" key="1">
    <source>
        <dbReference type="EMBL" id="MEI4550540.1"/>
    </source>
</evidence>
<organism evidence="1 2">
    <name type="scientific">Pseudoalteromonas spongiae</name>
    <dbReference type="NCBI Taxonomy" id="298657"/>
    <lineage>
        <taxon>Bacteria</taxon>
        <taxon>Pseudomonadati</taxon>
        <taxon>Pseudomonadota</taxon>
        <taxon>Gammaproteobacteria</taxon>
        <taxon>Alteromonadales</taxon>
        <taxon>Pseudoalteromonadaceae</taxon>
        <taxon>Pseudoalteromonas</taxon>
    </lineage>
</organism>
<dbReference type="RefSeq" id="WP_336435696.1">
    <property type="nucleotide sequence ID" value="NZ_JBAWKS010000001.1"/>
</dbReference>